<dbReference type="RefSeq" id="WP_219530737.1">
    <property type="nucleotide sequence ID" value="NZ_JAHKRM010000009.1"/>
</dbReference>
<dbReference type="InterPro" id="IPR005471">
    <property type="entry name" value="Tscrpt_reg_IclR_N"/>
</dbReference>
<name>A0ABW4G8Y7_9ACTN</name>
<dbReference type="InterPro" id="IPR014757">
    <property type="entry name" value="Tscrpt_reg_IclR_C"/>
</dbReference>
<keyword evidence="1" id="KW-0238">DNA-binding</keyword>
<keyword evidence="5" id="KW-1185">Reference proteome</keyword>
<dbReference type="PROSITE" id="PS51078">
    <property type="entry name" value="ICLR_ED"/>
    <property type="match status" value="1"/>
</dbReference>
<evidence type="ECO:0000259" key="2">
    <source>
        <dbReference type="PROSITE" id="PS51077"/>
    </source>
</evidence>
<dbReference type="SMART" id="SM00346">
    <property type="entry name" value="HTH_ICLR"/>
    <property type="match status" value="1"/>
</dbReference>
<gene>
    <name evidence="4" type="ORF">ACFSJ0_17530</name>
</gene>
<dbReference type="Pfam" id="PF01614">
    <property type="entry name" value="IclR_C"/>
    <property type="match status" value="1"/>
</dbReference>
<dbReference type="Pfam" id="PF09339">
    <property type="entry name" value="HTH_IclR"/>
    <property type="match status" value="1"/>
</dbReference>
<dbReference type="InterPro" id="IPR050707">
    <property type="entry name" value="HTH_MetabolicPath_Reg"/>
</dbReference>
<evidence type="ECO:0000313" key="4">
    <source>
        <dbReference type="EMBL" id="MFD1538861.1"/>
    </source>
</evidence>
<organism evidence="4 5">
    <name type="scientific">Nonomuraea guangzhouensis</name>
    <dbReference type="NCBI Taxonomy" id="1291555"/>
    <lineage>
        <taxon>Bacteria</taxon>
        <taxon>Bacillati</taxon>
        <taxon>Actinomycetota</taxon>
        <taxon>Actinomycetes</taxon>
        <taxon>Streptosporangiales</taxon>
        <taxon>Streptosporangiaceae</taxon>
        <taxon>Nonomuraea</taxon>
    </lineage>
</organism>
<evidence type="ECO:0000259" key="3">
    <source>
        <dbReference type="PROSITE" id="PS51078"/>
    </source>
</evidence>
<dbReference type="PROSITE" id="PS51077">
    <property type="entry name" value="HTH_ICLR"/>
    <property type="match status" value="1"/>
</dbReference>
<dbReference type="PANTHER" id="PTHR30136">
    <property type="entry name" value="HELIX-TURN-HELIX TRANSCRIPTIONAL REGULATOR, ICLR FAMILY"/>
    <property type="match status" value="1"/>
</dbReference>
<dbReference type="PANTHER" id="PTHR30136:SF24">
    <property type="entry name" value="HTH-TYPE TRANSCRIPTIONAL REPRESSOR ALLR"/>
    <property type="match status" value="1"/>
</dbReference>
<sequence>MSGIDSQASGYRSRNSTADRALDILLLFDDDVLVLSASRVAEHLNVARSTAYRYLQSLTSTGFLEENDGGSGFRLGPRVLDLARLARKGIGLSDLARPIMRGLVRETGFPVLLTRRTGLSAVCLEREESGQALRLSYERGQVLPINAGAAALSLLAWAPDEVVEEILRRPLARFTDATLIDAGLLRERLSQIRERGYAASRGELDPDVLGVAAPVFGQDDVVVAAVSIAALSHRVGDAQVVDVAQAVMRAARELTAQVTRLEVATA</sequence>
<reference evidence="5" key="1">
    <citation type="journal article" date="2019" name="Int. J. Syst. Evol. Microbiol.">
        <title>The Global Catalogue of Microorganisms (GCM) 10K type strain sequencing project: providing services to taxonomists for standard genome sequencing and annotation.</title>
        <authorList>
            <consortium name="The Broad Institute Genomics Platform"/>
            <consortium name="The Broad Institute Genome Sequencing Center for Infectious Disease"/>
            <person name="Wu L."/>
            <person name="Ma J."/>
        </authorList>
    </citation>
    <scope>NUCLEOTIDE SEQUENCE [LARGE SCALE GENOMIC DNA]</scope>
    <source>
        <strain evidence="5">CGMCC 1.15399</strain>
    </source>
</reference>
<evidence type="ECO:0000256" key="1">
    <source>
        <dbReference type="ARBA" id="ARBA00023125"/>
    </source>
</evidence>
<dbReference type="Proteomes" id="UP001597097">
    <property type="component" value="Unassembled WGS sequence"/>
</dbReference>
<accession>A0ABW4G8Y7</accession>
<feature type="domain" description="HTH iclR-type" evidence="2">
    <location>
        <begin position="15"/>
        <end position="77"/>
    </location>
</feature>
<evidence type="ECO:0000313" key="5">
    <source>
        <dbReference type="Proteomes" id="UP001597097"/>
    </source>
</evidence>
<protein>
    <submittedName>
        <fullName evidence="4">IclR family transcriptional regulator</fullName>
    </submittedName>
</protein>
<proteinExistence type="predicted"/>
<feature type="domain" description="IclR-ED" evidence="3">
    <location>
        <begin position="78"/>
        <end position="260"/>
    </location>
</feature>
<dbReference type="EMBL" id="JBHUCM010000014">
    <property type="protein sequence ID" value="MFD1538861.1"/>
    <property type="molecule type" value="Genomic_DNA"/>
</dbReference>
<comment type="caution">
    <text evidence="4">The sequence shown here is derived from an EMBL/GenBank/DDBJ whole genome shotgun (WGS) entry which is preliminary data.</text>
</comment>